<gene>
    <name evidence="1" type="ORF">E0L20_11575</name>
</gene>
<evidence type="ECO:0000313" key="2">
    <source>
        <dbReference type="Proteomes" id="UP000291424"/>
    </source>
</evidence>
<protein>
    <submittedName>
        <fullName evidence="1">Amino acid-binding protein</fullName>
    </submittedName>
</protein>
<dbReference type="RefSeq" id="WP_131634089.1">
    <property type="nucleotide sequence ID" value="NZ_DAIRKK010000014.1"/>
</dbReference>
<dbReference type="Gene3D" id="3.30.2130.10">
    <property type="entry name" value="VC0802-like"/>
    <property type="match status" value="1"/>
</dbReference>
<dbReference type="Proteomes" id="UP000291424">
    <property type="component" value="Unassembled WGS sequence"/>
</dbReference>
<dbReference type="AlphaFoldDB" id="A0A4R0G948"/>
<organism evidence="1 2">
    <name type="scientific">Enterobacter wuhouensis</name>
    <dbReference type="NCBI Taxonomy" id="2529381"/>
    <lineage>
        <taxon>Bacteria</taxon>
        <taxon>Pseudomonadati</taxon>
        <taxon>Pseudomonadota</taxon>
        <taxon>Gammaproteobacteria</taxon>
        <taxon>Enterobacterales</taxon>
        <taxon>Enterobacteriaceae</taxon>
        <taxon>Enterobacter</taxon>
    </lineage>
</organism>
<evidence type="ECO:0000313" key="1">
    <source>
        <dbReference type="EMBL" id="TCB92463.1"/>
    </source>
</evidence>
<comment type="caution">
    <text evidence="1">The sequence shown here is derived from an EMBL/GenBank/DDBJ whole genome shotgun (WGS) entry which is preliminary data.</text>
</comment>
<dbReference type="EMBL" id="SJOO01000004">
    <property type="protein sequence ID" value="TCB92463.1"/>
    <property type="molecule type" value="Genomic_DNA"/>
</dbReference>
<reference evidence="1 2" key="1">
    <citation type="submission" date="2019-02" db="EMBL/GenBank/DDBJ databases">
        <title>The draft genome of Enterobacter spp. strains.</title>
        <authorList>
            <person name="Wang C."/>
            <person name="Feng Y."/>
            <person name="Zong Z."/>
        </authorList>
    </citation>
    <scope>NUCLEOTIDE SEQUENCE [LARGE SCALE GENOMIC DNA]</scope>
    <source>
        <strain evidence="1 2">WCHEW120002</strain>
    </source>
</reference>
<name>A0A4R0G948_9ENTR</name>
<sequence>MYDVHVIFSDIPGELARFGQLLGHNGVGLEGGGVFGTNAHFLVEEGEKAHRVLVEAGFNVQAVRKPVIRKLKQERPGELGELAAALAAKGVSILTQYSDHANHLILLTDDDKLAAEITEPWATYVKNEPTS</sequence>
<accession>A0A4R0G948</accession>
<proteinExistence type="predicted"/>
<dbReference type="OrthoDB" id="1438443at2"/>